<reference evidence="3 4" key="1">
    <citation type="submission" date="2020-03" db="EMBL/GenBank/DDBJ databases">
        <title>Draft Genome Sequence of Cudoniella acicularis.</title>
        <authorList>
            <person name="Buettner E."/>
            <person name="Kellner H."/>
        </authorList>
    </citation>
    <scope>NUCLEOTIDE SEQUENCE [LARGE SCALE GENOMIC DNA]</scope>
    <source>
        <strain evidence="3 4">DSM 108380</strain>
    </source>
</reference>
<protein>
    <submittedName>
        <fullName evidence="3">Uncharacterized protein</fullName>
    </submittedName>
</protein>
<organism evidence="3 4">
    <name type="scientific">Cudoniella acicularis</name>
    <dbReference type="NCBI Taxonomy" id="354080"/>
    <lineage>
        <taxon>Eukaryota</taxon>
        <taxon>Fungi</taxon>
        <taxon>Dikarya</taxon>
        <taxon>Ascomycota</taxon>
        <taxon>Pezizomycotina</taxon>
        <taxon>Leotiomycetes</taxon>
        <taxon>Helotiales</taxon>
        <taxon>Tricladiaceae</taxon>
        <taxon>Cudoniella</taxon>
    </lineage>
</organism>
<feature type="compositionally biased region" description="Basic and acidic residues" evidence="2">
    <location>
        <begin position="1"/>
        <end position="24"/>
    </location>
</feature>
<comment type="caution">
    <text evidence="3">The sequence shown here is derived from an EMBL/GenBank/DDBJ whole genome shotgun (WGS) entry which is preliminary data.</text>
</comment>
<evidence type="ECO:0000313" key="3">
    <source>
        <dbReference type="EMBL" id="KAF4624362.1"/>
    </source>
</evidence>
<dbReference type="Proteomes" id="UP000566819">
    <property type="component" value="Unassembled WGS sequence"/>
</dbReference>
<evidence type="ECO:0000313" key="4">
    <source>
        <dbReference type="Proteomes" id="UP000566819"/>
    </source>
</evidence>
<keyword evidence="4" id="KW-1185">Reference proteome</keyword>
<gene>
    <name evidence="3" type="ORF">G7Y89_g13811</name>
</gene>
<evidence type="ECO:0000256" key="2">
    <source>
        <dbReference type="SAM" id="MobiDB-lite"/>
    </source>
</evidence>
<feature type="region of interest" description="Disordered" evidence="2">
    <location>
        <begin position="1"/>
        <end position="72"/>
    </location>
</feature>
<dbReference type="EMBL" id="JAAMPI010001678">
    <property type="protein sequence ID" value="KAF4624362.1"/>
    <property type="molecule type" value="Genomic_DNA"/>
</dbReference>
<proteinExistence type="predicted"/>
<sequence>MLRGTDKEEEHEAPMPEGPERTQEPDDFPNAPHSRPEKTQAPDNFPNAAPLPTREAPKGDPVPNPSQVSNGHALSGKLFGNIMSADKYAALGDQDIHVYSPVHKRGDTTINHPPTIANKSAINIVFGHLHAHGANDDMALMAFNQHRRDAFSPYPSPPLYESPSPEMTKDTRCCPEKGVMIKFLKEKLHEYEEEKIMLRTRLDRCELEKMVLEDKLARQNQLVLPIGYDEKPMDSNFNIPNQIRAGLRSRS</sequence>
<evidence type="ECO:0000256" key="1">
    <source>
        <dbReference type="SAM" id="Coils"/>
    </source>
</evidence>
<accession>A0A8H4R6R8</accession>
<name>A0A8H4R6R8_9HELO</name>
<dbReference type="AlphaFoldDB" id="A0A8H4R6R8"/>
<feature type="coiled-coil region" evidence="1">
    <location>
        <begin position="181"/>
        <end position="222"/>
    </location>
</feature>
<keyword evidence="1" id="KW-0175">Coiled coil</keyword>